<dbReference type="SUPFAM" id="SSF54001">
    <property type="entry name" value="Cysteine proteinases"/>
    <property type="match status" value="1"/>
</dbReference>
<keyword evidence="2" id="KW-0645">Protease</keyword>
<name>A0AAW6TWB3_9BACT</name>
<accession>A0AAW6TWB3</accession>
<dbReference type="Pfam" id="PF13734">
    <property type="entry name" value="Inhibitor_I69"/>
    <property type="match status" value="1"/>
</dbReference>
<dbReference type="SMART" id="SM00710">
    <property type="entry name" value="PbH1"/>
    <property type="match status" value="6"/>
</dbReference>
<evidence type="ECO:0000256" key="7">
    <source>
        <dbReference type="SAM" id="MobiDB-lite"/>
    </source>
</evidence>
<dbReference type="GO" id="GO:0008234">
    <property type="term" value="F:cysteine-type peptidase activity"/>
    <property type="evidence" value="ECO:0007669"/>
    <property type="project" value="UniProtKB-KW"/>
</dbReference>
<dbReference type="InterPro" id="IPR006626">
    <property type="entry name" value="PbH1"/>
</dbReference>
<evidence type="ECO:0000313" key="11">
    <source>
        <dbReference type="Proteomes" id="UP001431776"/>
    </source>
</evidence>
<evidence type="ECO:0000256" key="6">
    <source>
        <dbReference type="PIRSR" id="PIRSR600200-1"/>
    </source>
</evidence>
<dbReference type="InterPro" id="IPR039448">
    <property type="entry name" value="Beta_helix"/>
</dbReference>
<dbReference type="InterPro" id="IPR011050">
    <property type="entry name" value="Pectin_lyase_fold/virulence"/>
</dbReference>
<dbReference type="Gene3D" id="3.90.70.50">
    <property type="entry name" value="Peptidase C10, streptopain"/>
    <property type="match status" value="2"/>
</dbReference>
<dbReference type="Pfam" id="PF13229">
    <property type="entry name" value="Beta_helix"/>
    <property type="match status" value="2"/>
</dbReference>
<comment type="caution">
    <text evidence="10">The sequence shown here is derived from an EMBL/GenBank/DDBJ whole genome shotgun (WGS) entry which is preliminary data.</text>
</comment>
<sequence length="1311" mass="138540">MNFAVHRRIAGILFVCACLLRGSVLWAEPVLPEQARKATSAFLRIREARPSKASPWMASPERGIPMSIEPAASDGAPYAIRDADGTVLAYVIELEPEGFVVTSADTDITPIVAYSFRSAFADWADVRHPLYGLLTEDMRRRVAARGQSDPSRAVLSNAQWAAYSGQGAPMARGQTFQQWPVEGSTSTGGWLETTWHQDAPYNAFCPLDPVDGLRSYVGCVATAMAQVVHYHRQCNVVFTADDSYTTVNGIDIDGDGVRYDFPSFDELNASLAMVRLRYETQTALDDADLAALNFACGIAARMDYSSEGSGAAAYDMRMGLVEKFGFHSADLIGDLSQQTVQLLHENLTNRLPAILGIHAPDGMAGHAIVCDGYNTDGEYHLNFGWGRFYPDRIAEAWYRLPVDIPASLNAISSVLVNVRPTPADIDVRPTALTFRGVPGQASEPFTLSLKSNGSEVLAIDSIESPDGFVVSHAGGQYANRIGAFQMPPGQEAAVDVRFAPESAGAYYGMLIVHYDGKVKFVPLDGAAISGGTQIAPGEVSGTWSEAESPYYVLGDIDVAQGGELVVEPGVRIVFMGSYGLTVGQGARLQAQGTAARPVEFTAGNREMGWEGIRFVASGDDDVLSHCAITYAKKGTAGVISAEASTADPFGGAICCYNSSPTITHCKITNNTCDKAGAIYCYGSSAVISNTLIANNTSIGGVPQSGGIVCDRGSAVRIDNCTIVYNAPGGIFSESEYGTEVTNTIVWGNSEYQIQTYASEVAASFSNVQGGYPGRENIDGQPCFVGPSNGAGAHHDASMANWTLQTCSACINAGSENASGDIDLGGNTRVHSGLVDIGAYENQLDLPLLGLRPSGAAEFGCVAVGADAVTTVTMANTGKVDFEISSLSISDARGVFSLLDPVHNHTLSPGQSIQVRIGFAPDRERVYSGLLHVVSTSSNASYRRLVLWGVGGSGTLVPGGSVAGVWTKAAGPYTVTGDIEVPAGQTLTVEPGVVVKFAGRFGLTVGRNATLRALGTEADPILFTAIDTIEGWFGIRFVHSGDDDVLRYCRLQYAGKPYNGAADFVDLLGGAVLCCKGRDPRTGGMTAGPASSPTIDRCVFSGNHALSGGAIACHDDSQAVITNNTIADNTADWDGGGIHIYNADPVIGNNVIARNGAYRGGGLYSVYSYPLVVNNTIARNRPNGMHLDSTRGLGRRASVLSNIVWENEIYVRPSVPAVQYDVRFNNIQGGWPGEGNIEADPLFADSARGDYHLKSAAGRWDPQAGDWVPDEATSPCIDTGDPFGATGDEPEPNGGRINMGAYGGTSQASKSP</sequence>
<proteinExistence type="inferred from homology"/>
<dbReference type="InterPro" id="IPR000200">
    <property type="entry name" value="Peptidase_C10"/>
</dbReference>
<dbReference type="GO" id="GO:0006508">
    <property type="term" value="P:proteolysis"/>
    <property type="evidence" value="ECO:0007669"/>
    <property type="project" value="UniProtKB-KW"/>
</dbReference>
<feature type="domain" description="Spi protease inhibitor" evidence="9">
    <location>
        <begin position="27"/>
        <end position="133"/>
    </location>
</feature>
<evidence type="ECO:0000256" key="4">
    <source>
        <dbReference type="ARBA" id="ARBA00022801"/>
    </source>
</evidence>
<dbReference type="PANTHER" id="PTHR41339:SF1">
    <property type="entry name" value="SECRETED PROTEIN"/>
    <property type="match status" value="1"/>
</dbReference>
<dbReference type="InterPro" id="IPR038765">
    <property type="entry name" value="Papain-like_cys_pep_sf"/>
</dbReference>
<evidence type="ECO:0000313" key="10">
    <source>
        <dbReference type="EMBL" id="MDI6448559.1"/>
    </source>
</evidence>
<comment type="similarity">
    <text evidence="1">Belongs to the peptidase C10 family.</text>
</comment>
<organism evidence="10 11">
    <name type="scientific">Anaerobaca lacustris</name>
    <dbReference type="NCBI Taxonomy" id="3044600"/>
    <lineage>
        <taxon>Bacteria</taxon>
        <taxon>Pseudomonadati</taxon>
        <taxon>Planctomycetota</taxon>
        <taxon>Phycisphaerae</taxon>
        <taxon>Sedimentisphaerales</taxon>
        <taxon>Anaerobacaceae</taxon>
        <taxon>Anaerobaca</taxon>
    </lineage>
</organism>
<dbReference type="InterPro" id="IPR044934">
    <property type="entry name" value="Streptopain_sf"/>
</dbReference>
<dbReference type="InterPro" id="IPR013783">
    <property type="entry name" value="Ig-like_fold"/>
</dbReference>
<keyword evidence="3" id="KW-0732">Signal</keyword>
<keyword evidence="5" id="KW-0788">Thiol protease</keyword>
<evidence type="ECO:0000256" key="2">
    <source>
        <dbReference type="ARBA" id="ARBA00022670"/>
    </source>
</evidence>
<dbReference type="EMBL" id="JASCXX010000005">
    <property type="protein sequence ID" value="MDI6448559.1"/>
    <property type="molecule type" value="Genomic_DNA"/>
</dbReference>
<dbReference type="SUPFAM" id="SSF51126">
    <property type="entry name" value="Pectin lyase-like"/>
    <property type="match status" value="2"/>
</dbReference>
<feature type="domain" description="Right handed beta helix" evidence="8">
    <location>
        <begin position="1077"/>
        <end position="1207"/>
    </location>
</feature>
<feature type="active site" description="Nucleophile" evidence="6">
    <location>
        <position position="219"/>
    </location>
</feature>
<feature type="region of interest" description="Disordered" evidence="7">
    <location>
        <begin position="1274"/>
        <end position="1311"/>
    </location>
</feature>
<gene>
    <name evidence="10" type="ORF">QJ522_05850</name>
</gene>
<dbReference type="NCBIfam" id="NF041518">
    <property type="entry name" value="choice_anch_Q"/>
    <property type="match status" value="1"/>
</dbReference>
<evidence type="ECO:0000256" key="5">
    <source>
        <dbReference type="ARBA" id="ARBA00022807"/>
    </source>
</evidence>
<dbReference type="InterPro" id="IPR012334">
    <property type="entry name" value="Pectin_lyas_fold"/>
</dbReference>
<dbReference type="NCBIfam" id="NF012200">
    <property type="entry name" value="choice_anch_D"/>
    <property type="match status" value="1"/>
</dbReference>
<dbReference type="RefSeq" id="WP_349243970.1">
    <property type="nucleotide sequence ID" value="NZ_JASCXX010000005.1"/>
</dbReference>
<feature type="active site" description="Proton acceptor" evidence="6">
    <location>
        <position position="366"/>
    </location>
</feature>
<dbReference type="PANTHER" id="PTHR41339">
    <property type="entry name" value="LIPL48"/>
    <property type="match status" value="1"/>
</dbReference>
<evidence type="ECO:0000256" key="1">
    <source>
        <dbReference type="ARBA" id="ARBA00009693"/>
    </source>
</evidence>
<dbReference type="Gene3D" id="2.160.20.10">
    <property type="entry name" value="Single-stranded right-handed beta-helix, Pectin lyase-like"/>
    <property type="match status" value="2"/>
</dbReference>
<evidence type="ECO:0000256" key="3">
    <source>
        <dbReference type="ARBA" id="ARBA00022729"/>
    </source>
</evidence>
<feature type="domain" description="Right handed beta helix" evidence="8">
    <location>
        <begin position="637"/>
        <end position="765"/>
    </location>
</feature>
<evidence type="ECO:0000259" key="9">
    <source>
        <dbReference type="Pfam" id="PF13734"/>
    </source>
</evidence>
<dbReference type="Proteomes" id="UP001431776">
    <property type="component" value="Unassembled WGS sequence"/>
</dbReference>
<dbReference type="GO" id="GO:0005737">
    <property type="term" value="C:cytoplasm"/>
    <property type="evidence" value="ECO:0007669"/>
    <property type="project" value="UniProtKB-SubCell"/>
</dbReference>
<protein>
    <submittedName>
        <fullName evidence="10">C10 family peptidase</fullName>
    </submittedName>
</protein>
<keyword evidence="11" id="KW-1185">Reference proteome</keyword>
<reference evidence="10" key="1">
    <citation type="submission" date="2023-05" db="EMBL/GenBank/DDBJ databases">
        <title>Anaerotaeda fermentans gen. nov., sp. nov., a novel anaerobic planctomycete of the new family within the order Sedimentisphaerales isolated from Taman Peninsula, Russia.</title>
        <authorList>
            <person name="Khomyakova M.A."/>
            <person name="Merkel A.Y."/>
            <person name="Slobodkin A.I."/>
        </authorList>
    </citation>
    <scope>NUCLEOTIDE SEQUENCE</scope>
    <source>
        <strain evidence="10">M17dextr</strain>
    </source>
</reference>
<dbReference type="InterPro" id="IPR025896">
    <property type="entry name" value="Spi_Prtas-inh"/>
</dbReference>
<keyword evidence="4" id="KW-0378">Hydrolase</keyword>
<dbReference type="Pfam" id="PF01640">
    <property type="entry name" value="Peptidase_C10"/>
    <property type="match status" value="1"/>
</dbReference>
<dbReference type="Gene3D" id="2.60.40.10">
    <property type="entry name" value="Immunoglobulins"/>
    <property type="match status" value="2"/>
</dbReference>
<evidence type="ECO:0000259" key="8">
    <source>
        <dbReference type="Pfam" id="PF13229"/>
    </source>
</evidence>
<dbReference type="InterPro" id="IPR059226">
    <property type="entry name" value="Choice_anch_Q_dom"/>
</dbReference>